<keyword evidence="3" id="KW-0378">Hydrolase</keyword>
<dbReference type="GO" id="GO:0016788">
    <property type="term" value="F:hydrolase activity, acting on ester bonds"/>
    <property type="evidence" value="ECO:0007669"/>
    <property type="project" value="InterPro"/>
</dbReference>
<accession>A0A6M1U8D2</accession>
<sequence length="127" mass="14482">MEDLRMKREAPIQRAIVQWLRAQHPAWIVHHCRNEINKSGKAIARELAEAKQNGAITGWPDLIVLPPSHVGPIFFEVKAEGNYPTDAQRRVHDQLRGLGYRVGIVRSVDDVKQRLADWGIWFNRGAA</sequence>
<dbReference type="EMBL" id="JAALFE010000010">
    <property type="protein sequence ID" value="NGQ91473.1"/>
    <property type="molecule type" value="Genomic_DNA"/>
</dbReference>
<dbReference type="Pfam" id="PF08774">
    <property type="entry name" value="VRR_NUC"/>
    <property type="match status" value="1"/>
</dbReference>
<dbReference type="AlphaFoldDB" id="A0A6M1U8D2"/>
<dbReference type="SMART" id="SM00990">
    <property type="entry name" value="VRR_NUC"/>
    <property type="match status" value="1"/>
</dbReference>
<proteinExistence type="predicted"/>
<comment type="caution">
    <text evidence="5">The sequence shown here is derived from an EMBL/GenBank/DDBJ whole genome shotgun (WGS) entry which is preliminary data.</text>
</comment>
<dbReference type="GO" id="GO:0004518">
    <property type="term" value="F:nuclease activity"/>
    <property type="evidence" value="ECO:0007669"/>
    <property type="project" value="UniProtKB-KW"/>
</dbReference>
<comment type="cofactor">
    <cofactor evidence="1">
        <name>Mg(2+)</name>
        <dbReference type="ChEBI" id="CHEBI:18420"/>
    </cofactor>
</comment>
<evidence type="ECO:0000256" key="2">
    <source>
        <dbReference type="ARBA" id="ARBA00022722"/>
    </source>
</evidence>
<reference evidence="5 6" key="1">
    <citation type="submission" date="2020-02" db="EMBL/GenBank/DDBJ databases">
        <title>Rhodobacter translucens sp. nov., a novel bacterium isolated from activated sludge.</title>
        <authorList>
            <person name="Liu J."/>
        </authorList>
    </citation>
    <scope>NUCLEOTIDE SEQUENCE [LARGE SCALE GENOMIC DNA]</scope>
    <source>
        <strain evidence="5 6">HX-7-19</strain>
    </source>
</reference>
<evidence type="ECO:0000259" key="4">
    <source>
        <dbReference type="SMART" id="SM00990"/>
    </source>
</evidence>
<gene>
    <name evidence="5" type="ORF">G5V65_11250</name>
</gene>
<protein>
    <submittedName>
        <fullName evidence="5">VRR-NUC domain-containing protein</fullName>
    </submittedName>
</protein>
<evidence type="ECO:0000313" key="5">
    <source>
        <dbReference type="EMBL" id="NGQ91473.1"/>
    </source>
</evidence>
<dbReference type="Gene3D" id="3.40.1350.10">
    <property type="match status" value="1"/>
</dbReference>
<keyword evidence="2" id="KW-0540">Nuclease</keyword>
<dbReference type="Proteomes" id="UP000474758">
    <property type="component" value="Unassembled WGS sequence"/>
</dbReference>
<evidence type="ECO:0000256" key="1">
    <source>
        <dbReference type="ARBA" id="ARBA00001946"/>
    </source>
</evidence>
<keyword evidence="6" id="KW-1185">Reference proteome</keyword>
<dbReference type="InterPro" id="IPR014883">
    <property type="entry name" value="VRR_NUC"/>
</dbReference>
<dbReference type="InterPro" id="IPR011856">
    <property type="entry name" value="tRNA_endonuc-like_dom_sf"/>
</dbReference>
<evidence type="ECO:0000313" key="6">
    <source>
        <dbReference type="Proteomes" id="UP000474758"/>
    </source>
</evidence>
<name>A0A6M1U8D2_9RHOB</name>
<dbReference type="GO" id="GO:0003676">
    <property type="term" value="F:nucleic acid binding"/>
    <property type="evidence" value="ECO:0007669"/>
    <property type="project" value="InterPro"/>
</dbReference>
<evidence type="ECO:0000256" key="3">
    <source>
        <dbReference type="ARBA" id="ARBA00022801"/>
    </source>
</evidence>
<organism evidence="5 6">
    <name type="scientific">Paragemmobacter kunshanensis</name>
    <dbReference type="NCBI Taxonomy" id="2583234"/>
    <lineage>
        <taxon>Bacteria</taxon>
        <taxon>Pseudomonadati</taxon>
        <taxon>Pseudomonadota</taxon>
        <taxon>Alphaproteobacteria</taxon>
        <taxon>Rhodobacterales</taxon>
        <taxon>Paracoccaceae</taxon>
        <taxon>Paragemmobacter</taxon>
    </lineage>
</organism>
<feature type="domain" description="VRR-NUC" evidence="4">
    <location>
        <begin position="6"/>
        <end position="109"/>
    </location>
</feature>